<keyword evidence="2" id="KW-1133">Transmembrane helix</keyword>
<keyword evidence="4" id="KW-1185">Reference proteome</keyword>
<comment type="caution">
    <text evidence="3">The sequence shown here is derived from an EMBL/GenBank/DDBJ whole genome shotgun (WGS) entry which is preliminary data.</text>
</comment>
<dbReference type="AlphaFoldDB" id="A0A8T0Q8X4"/>
<evidence type="ECO:0000313" key="3">
    <source>
        <dbReference type="EMBL" id="KAG2570393.1"/>
    </source>
</evidence>
<protein>
    <submittedName>
        <fullName evidence="3">Uncharacterized protein</fullName>
    </submittedName>
</protein>
<keyword evidence="2" id="KW-0812">Transmembrane</keyword>
<gene>
    <name evidence="3" type="ORF">PVAP13_7KG050200</name>
</gene>
<dbReference type="OrthoDB" id="695906at2759"/>
<evidence type="ECO:0000256" key="2">
    <source>
        <dbReference type="SAM" id="Phobius"/>
    </source>
</evidence>
<dbReference type="EMBL" id="CM029049">
    <property type="protein sequence ID" value="KAG2570393.1"/>
    <property type="molecule type" value="Genomic_DNA"/>
</dbReference>
<accession>A0A8T0Q8X4</accession>
<sequence length="115" mass="13383">MFFKCPNNVRGDPNTCGWIRSEHQYETYLRVLDARKQQCGDLQVIGDARMQALFELKDQFVELKNQFDGLKTKIEAMKMQIWELSQQLSERKKTWVAVLVACVAVVGLMVTVLWK</sequence>
<evidence type="ECO:0000256" key="1">
    <source>
        <dbReference type="SAM" id="Coils"/>
    </source>
</evidence>
<feature type="transmembrane region" description="Helical" evidence="2">
    <location>
        <begin position="95"/>
        <end position="114"/>
    </location>
</feature>
<organism evidence="3 4">
    <name type="scientific">Panicum virgatum</name>
    <name type="common">Blackwell switchgrass</name>
    <dbReference type="NCBI Taxonomy" id="38727"/>
    <lineage>
        <taxon>Eukaryota</taxon>
        <taxon>Viridiplantae</taxon>
        <taxon>Streptophyta</taxon>
        <taxon>Embryophyta</taxon>
        <taxon>Tracheophyta</taxon>
        <taxon>Spermatophyta</taxon>
        <taxon>Magnoliopsida</taxon>
        <taxon>Liliopsida</taxon>
        <taxon>Poales</taxon>
        <taxon>Poaceae</taxon>
        <taxon>PACMAD clade</taxon>
        <taxon>Panicoideae</taxon>
        <taxon>Panicodae</taxon>
        <taxon>Paniceae</taxon>
        <taxon>Panicinae</taxon>
        <taxon>Panicum</taxon>
        <taxon>Panicum sect. Hiantes</taxon>
    </lineage>
</organism>
<dbReference type="Proteomes" id="UP000823388">
    <property type="component" value="Chromosome 7K"/>
</dbReference>
<name>A0A8T0Q8X4_PANVG</name>
<proteinExistence type="predicted"/>
<keyword evidence="2" id="KW-0472">Membrane</keyword>
<keyword evidence="1" id="KW-0175">Coiled coil</keyword>
<reference evidence="3" key="1">
    <citation type="submission" date="2020-05" db="EMBL/GenBank/DDBJ databases">
        <title>WGS assembly of Panicum virgatum.</title>
        <authorList>
            <person name="Lovell J.T."/>
            <person name="Jenkins J."/>
            <person name="Shu S."/>
            <person name="Juenger T.E."/>
            <person name="Schmutz J."/>
        </authorList>
    </citation>
    <scope>NUCLEOTIDE SEQUENCE</scope>
    <source>
        <strain evidence="3">AP13</strain>
    </source>
</reference>
<feature type="coiled-coil region" evidence="1">
    <location>
        <begin position="53"/>
        <end position="80"/>
    </location>
</feature>
<evidence type="ECO:0000313" key="4">
    <source>
        <dbReference type="Proteomes" id="UP000823388"/>
    </source>
</evidence>